<accession>A0ABT0PAE9</accession>
<dbReference type="Proteomes" id="UP001523003">
    <property type="component" value="Unassembled WGS sequence"/>
</dbReference>
<dbReference type="SUPFAM" id="SSF53850">
    <property type="entry name" value="Periplasmic binding protein-like II"/>
    <property type="match status" value="1"/>
</dbReference>
<dbReference type="PROSITE" id="PS01039">
    <property type="entry name" value="SBP_BACTERIAL_3"/>
    <property type="match status" value="1"/>
</dbReference>
<evidence type="ECO:0000256" key="5">
    <source>
        <dbReference type="SAM" id="SignalP"/>
    </source>
</evidence>
<dbReference type="InterPro" id="IPR001638">
    <property type="entry name" value="Solute-binding_3/MltF_N"/>
</dbReference>
<keyword evidence="9" id="KW-1185">Reference proteome</keyword>
<evidence type="ECO:0000259" key="6">
    <source>
        <dbReference type="SMART" id="SM00062"/>
    </source>
</evidence>
<evidence type="ECO:0000256" key="3">
    <source>
        <dbReference type="ARBA" id="ARBA00022729"/>
    </source>
</evidence>
<evidence type="ECO:0000313" key="9">
    <source>
        <dbReference type="Proteomes" id="UP001523003"/>
    </source>
</evidence>
<feature type="domain" description="Ionotropic glutamate receptor C-terminal" evidence="7">
    <location>
        <begin position="23"/>
        <end position="244"/>
    </location>
</feature>
<proteinExistence type="inferred from homology"/>
<dbReference type="Pfam" id="PF00497">
    <property type="entry name" value="SBP_bac_3"/>
    <property type="match status" value="1"/>
</dbReference>
<dbReference type="SMART" id="SM00079">
    <property type="entry name" value="PBPe"/>
    <property type="match status" value="1"/>
</dbReference>
<feature type="chain" id="PRO_5045680610" evidence="5">
    <location>
        <begin position="22"/>
        <end position="245"/>
    </location>
</feature>
<comment type="caution">
    <text evidence="8">The sequence shown here is derived from an EMBL/GenBank/DDBJ whole genome shotgun (WGS) entry which is preliminary data.</text>
</comment>
<evidence type="ECO:0000256" key="1">
    <source>
        <dbReference type="ARBA" id="ARBA00004196"/>
    </source>
</evidence>
<dbReference type="PANTHER" id="PTHR35936">
    <property type="entry name" value="MEMBRANE-BOUND LYTIC MUREIN TRANSGLYCOSYLASE F"/>
    <property type="match status" value="1"/>
</dbReference>
<evidence type="ECO:0000313" key="8">
    <source>
        <dbReference type="EMBL" id="MCL6229634.1"/>
    </source>
</evidence>
<comment type="similarity">
    <text evidence="2 4">Belongs to the bacterial solute-binding protein 3 family.</text>
</comment>
<dbReference type="RefSeq" id="WP_249676206.1">
    <property type="nucleotide sequence ID" value="NZ_JAMCOF010000004.1"/>
</dbReference>
<sequence>MKLLAAAFIISATLFSQLAHAKTLKIATEGSYPPFSYIDSNNKLHGFDIDITHALCKKMKIKCVITIQDFDGIILGLLAQKYDAIIASLSPTQERLKKIDFTDAYYSTELAVIVLKNSQIKEISAEAFKGKNLGVQLNTTQAIYAENHYASKGVNIKFYPTTKEVIRDLLSNRLDIVILDKLQILDWFKNKGKDCCHFLGSIKGTQLPIAIAIRQNNDDLKNQFNKAIKEIRDDGTYDKITKKYF</sequence>
<dbReference type="EMBL" id="JAMCOF010000004">
    <property type="protein sequence ID" value="MCL6229634.1"/>
    <property type="molecule type" value="Genomic_DNA"/>
</dbReference>
<dbReference type="SMART" id="SM00062">
    <property type="entry name" value="PBPb"/>
    <property type="match status" value="1"/>
</dbReference>
<feature type="signal peptide" evidence="5">
    <location>
        <begin position="1"/>
        <end position="21"/>
    </location>
</feature>
<protein>
    <submittedName>
        <fullName evidence="8">Transporter substrate-binding domain-containing protein</fullName>
    </submittedName>
</protein>
<evidence type="ECO:0000256" key="2">
    <source>
        <dbReference type="ARBA" id="ARBA00010333"/>
    </source>
</evidence>
<evidence type="ECO:0000256" key="4">
    <source>
        <dbReference type="RuleBase" id="RU003744"/>
    </source>
</evidence>
<gene>
    <name evidence="8" type="ORF">M4Z11_03285</name>
</gene>
<dbReference type="PANTHER" id="PTHR35936:SF17">
    <property type="entry name" value="ARGININE-BINDING EXTRACELLULAR PROTEIN ARTP"/>
    <property type="match status" value="1"/>
</dbReference>
<organism evidence="8 9">
    <name type="scientific">Bartonella bilalgolemii</name>
    <dbReference type="NCBI Taxonomy" id="2942911"/>
    <lineage>
        <taxon>Bacteria</taxon>
        <taxon>Pseudomonadati</taxon>
        <taxon>Pseudomonadota</taxon>
        <taxon>Alphaproteobacteria</taxon>
        <taxon>Hyphomicrobiales</taxon>
        <taxon>Bartonellaceae</taxon>
        <taxon>Bartonella</taxon>
    </lineage>
</organism>
<comment type="subcellular location">
    <subcellularLocation>
        <location evidence="1">Cell envelope</location>
    </subcellularLocation>
</comment>
<dbReference type="Gene3D" id="3.40.190.10">
    <property type="entry name" value="Periplasmic binding protein-like II"/>
    <property type="match status" value="2"/>
</dbReference>
<evidence type="ECO:0000259" key="7">
    <source>
        <dbReference type="SMART" id="SM00079"/>
    </source>
</evidence>
<name>A0ABT0PAE9_9HYPH</name>
<reference evidence="8 9" key="1">
    <citation type="submission" date="2022-05" db="EMBL/GenBank/DDBJ databases">
        <title>Description of the Bartonella bilalgolemii sp. nov. Isolated from Apodemus uralensis (Pallas 1811).</title>
        <authorList>
            <person name="Zgheib R."/>
            <person name="Celebi B."/>
        </authorList>
    </citation>
    <scope>NUCLEOTIDE SEQUENCE [LARGE SCALE GENOMIC DNA]</scope>
    <source>
        <strain evidence="8 9">G70</strain>
    </source>
</reference>
<dbReference type="InterPro" id="IPR018313">
    <property type="entry name" value="SBP_3_CS"/>
</dbReference>
<feature type="domain" description="Solute-binding protein family 3/N-terminal" evidence="6">
    <location>
        <begin position="23"/>
        <end position="245"/>
    </location>
</feature>
<keyword evidence="3 5" id="KW-0732">Signal</keyword>
<dbReference type="InterPro" id="IPR001320">
    <property type="entry name" value="Iontro_rcpt_C"/>
</dbReference>